<dbReference type="EMBL" id="JACASE010000006">
    <property type="protein sequence ID" value="KAF6457119.1"/>
    <property type="molecule type" value="Genomic_DNA"/>
</dbReference>
<feature type="region of interest" description="Disordered" evidence="1">
    <location>
        <begin position="75"/>
        <end position="94"/>
    </location>
</feature>
<proteinExistence type="predicted"/>
<evidence type="ECO:0000256" key="1">
    <source>
        <dbReference type="SAM" id="MobiDB-lite"/>
    </source>
</evidence>
<organism evidence="2 3">
    <name type="scientific">Rousettus aegyptiacus</name>
    <name type="common">Egyptian fruit bat</name>
    <name type="synonym">Pteropus aegyptiacus</name>
    <dbReference type="NCBI Taxonomy" id="9407"/>
    <lineage>
        <taxon>Eukaryota</taxon>
        <taxon>Metazoa</taxon>
        <taxon>Chordata</taxon>
        <taxon>Craniata</taxon>
        <taxon>Vertebrata</taxon>
        <taxon>Euteleostomi</taxon>
        <taxon>Mammalia</taxon>
        <taxon>Eutheria</taxon>
        <taxon>Laurasiatheria</taxon>
        <taxon>Chiroptera</taxon>
        <taxon>Yinpterochiroptera</taxon>
        <taxon>Pteropodoidea</taxon>
        <taxon>Pteropodidae</taxon>
        <taxon>Rousettinae</taxon>
        <taxon>Rousettus</taxon>
    </lineage>
</organism>
<keyword evidence="3" id="KW-1185">Reference proteome</keyword>
<name>A0A7J8GBT1_ROUAE</name>
<evidence type="ECO:0000313" key="2">
    <source>
        <dbReference type="EMBL" id="KAF6457119.1"/>
    </source>
</evidence>
<comment type="caution">
    <text evidence="2">The sequence shown here is derived from an EMBL/GenBank/DDBJ whole genome shotgun (WGS) entry which is preliminary data.</text>
</comment>
<evidence type="ECO:0000313" key="3">
    <source>
        <dbReference type="Proteomes" id="UP000593571"/>
    </source>
</evidence>
<gene>
    <name evidence="2" type="ORF">HJG63_011677</name>
</gene>
<dbReference type="AlphaFoldDB" id="A0A7J8GBT1"/>
<accession>A0A7J8GBT1</accession>
<dbReference type="Proteomes" id="UP000593571">
    <property type="component" value="Unassembled WGS sequence"/>
</dbReference>
<reference evidence="2 3" key="1">
    <citation type="journal article" date="2020" name="Nature">
        <title>Six reference-quality genomes reveal evolution of bat adaptations.</title>
        <authorList>
            <person name="Jebb D."/>
            <person name="Huang Z."/>
            <person name="Pippel M."/>
            <person name="Hughes G.M."/>
            <person name="Lavrichenko K."/>
            <person name="Devanna P."/>
            <person name="Winkler S."/>
            <person name="Jermiin L.S."/>
            <person name="Skirmuntt E.C."/>
            <person name="Katzourakis A."/>
            <person name="Burkitt-Gray L."/>
            <person name="Ray D.A."/>
            <person name="Sullivan K.A.M."/>
            <person name="Roscito J.G."/>
            <person name="Kirilenko B.M."/>
            <person name="Davalos L.M."/>
            <person name="Corthals A.P."/>
            <person name="Power M.L."/>
            <person name="Jones G."/>
            <person name="Ransome R.D."/>
            <person name="Dechmann D.K.N."/>
            <person name="Locatelli A.G."/>
            <person name="Puechmaille S.J."/>
            <person name="Fedrigo O."/>
            <person name="Jarvis E.D."/>
            <person name="Hiller M."/>
            <person name="Vernes S.C."/>
            <person name="Myers E.W."/>
            <person name="Teeling E.C."/>
        </authorList>
    </citation>
    <scope>NUCLEOTIDE SEQUENCE [LARGE SCALE GENOMIC DNA]</scope>
    <source>
        <strain evidence="2">MRouAeg1</strain>
        <tissue evidence="2">Muscle</tissue>
    </source>
</reference>
<protein>
    <submittedName>
        <fullName evidence="2">Uncharacterized protein</fullName>
    </submittedName>
</protein>
<sequence>MEKPSLIPFLLSAPGSDMLVIPVGDGQRDNAWHGALLCHRGILEAISGGTPAHTECPLWPLSSWLCLPPYVLEQGGGDSSKPEKDQDNSSTFSPVSFLFLDPRYLLTPGGSGPQLWTDHGERLGGYGRHSL</sequence>